<proteinExistence type="inferred from homology"/>
<dbReference type="InterPro" id="IPR036034">
    <property type="entry name" value="PDZ_sf"/>
</dbReference>
<keyword evidence="10 11" id="KW-0472">Membrane</keyword>
<evidence type="ECO:0000259" key="12">
    <source>
        <dbReference type="Pfam" id="PF02163"/>
    </source>
</evidence>
<dbReference type="RefSeq" id="WP_141849195.1">
    <property type="nucleotide sequence ID" value="NZ_BAAAPR010000007.1"/>
</dbReference>
<evidence type="ECO:0000256" key="4">
    <source>
        <dbReference type="ARBA" id="ARBA00022670"/>
    </source>
</evidence>
<keyword evidence="8 11" id="KW-1133">Transmembrane helix</keyword>
<evidence type="ECO:0000256" key="8">
    <source>
        <dbReference type="ARBA" id="ARBA00022989"/>
    </source>
</evidence>
<evidence type="ECO:0000256" key="10">
    <source>
        <dbReference type="ARBA" id="ARBA00023136"/>
    </source>
</evidence>
<dbReference type="EMBL" id="VFMN01000001">
    <property type="protein sequence ID" value="TQJ09901.1"/>
    <property type="molecule type" value="Genomic_DNA"/>
</dbReference>
<evidence type="ECO:0000256" key="6">
    <source>
        <dbReference type="ARBA" id="ARBA00022801"/>
    </source>
</evidence>
<evidence type="ECO:0000256" key="11">
    <source>
        <dbReference type="SAM" id="Phobius"/>
    </source>
</evidence>
<dbReference type="Pfam" id="PF17820">
    <property type="entry name" value="PDZ_6"/>
    <property type="match status" value="1"/>
</dbReference>
<evidence type="ECO:0000313" key="15">
    <source>
        <dbReference type="Proteomes" id="UP000317893"/>
    </source>
</evidence>
<dbReference type="InterPro" id="IPR004387">
    <property type="entry name" value="Pept_M50_Zn"/>
</dbReference>
<keyword evidence="9" id="KW-0482">Metalloprotease</keyword>
<dbReference type="OrthoDB" id="9782003at2"/>
<reference evidence="14 15" key="1">
    <citation type="submission" date="2019-06" db="EMBL/GenBank/DDBJ databases">
        <title>Sequencing the genomes of 1000 actinobacteria strains.</title>
        <authorList>
            <person name="Klenk H.-P."/>
        </authorList>
    </citation>
    <scope>NUCLEOTIDE SEQUENCE [LARGE SCALE GENOMIC DNA]</scope>
    <source>
        <strain evidence="14 15">DSM 18607</strain>
    </source>
</reference>
<evidence type="ECO:0000256" key="7">
    <source>
        <dbReference type="ARBA" id="ARBA00022833"/>
    </source>
</evidence>
<dbReference type="GO" id="GO:0016020">
    <property type="term" value="C:membrane"/>
    <property type="evidence" value="ECO:0007669"/>
    <property type="project" value="UniProtKB-SubCell"/>
</dbReference>
<feature type="transmembrane region" description="Helical" evidence="11">
    <location>
        <begin position="424"/>
        <end position="445"/>
    </location>
</feature>
<organism evidence="14 15">
    <name type="scientific">Lapillicoccus jejuensis</name>
    <dbReference type="NCBI Taxonomy" id="402171"/>
    <lineage>
        <taxon>Bacteria</taxon>
        <taxon>Bacillati</taxon>
        <taxon>Actinomycetota</taxon>
        <taxon>Actinomycetes</taxon>
        <taxon>Micrococcales</taxon>
        <taxon>Intrasporangiaceae</taxon>
        <taxon>Lapillicoccus</taxon>
    </lineage>
</organism>
<feature type="domain" description="PDZ" evidence="13">
    <location>
        <begin position="185"/>
        <end position="236"/>
    </location>
</feature>
<evidence type="ECO:0000259" key="13">
    <source>
        <dbReference type="Pfam" id="PF17820"/>
    </source>
</evidence>
<gene>
    <name evidence="14" type="ORF">FB458_3017</name>
</gene>
<comment type="subcellular location">
    <subcellularLocation>
        <location evidence="2">Membrane</location>
        <topology evidence="2">Multi-pass membrane protein</topology>
    </subcellularLocation>
</comment>
<dbReference type="Gene3D" id="2.30.42.10">
    <property type="match status" value="1"/>
</dbReference>
<sequence>MTVVAYIVGVLAIALGIGLSIALHEIGHLVPAKKFGLKVTQYMVGFGPTVWSRRRGETEYGVKAIPLGGYIRMIGMFPPKPGDDPTHLRASSTGRFSQLMDQARQDSMEEVGPGDENRVFYKLSVPKKVVIMLGGPVMNLLIATVCMAGLLLLYGLPTVKPGAQVASVSECVVPAAKAQTQTTCTAADPKTPAYTAGLRPGDVITSIDGTAVQGSTDVGALIQPRAGRPTTIVWTRDGREQRATLTPVENTVAQIGSDGKVATGSDGQPLTKLAGFLGVSSMPYAPIERQPVTEVPGAVGSLFTQTAGVVLHIPQKMVGVAQAAFGSGPRAQDSPISVVGVGRIGGEIASSDVIPDGTAGKIALLVSLLASLNMALFVFNLIPLLPLDGGHVAGALWEGLKRRGARVLGRADPGHVDVAKALPIAYTMAIVLVSMSALLIYADLVNPVKLL</sequence>
<dbReference type="PANTHER" id="PTHR42837">
    <property type="entry name" value="REGULATOR OF SIGMA-E PROTEASE RSEP"/>
    <property type="match status" value="1"/>
</dbReference>
<evidence type="ECO:0000256" key="3">
    <source>
        <dbReference type="ARBA" id="ARBA00007931"/>
    </source>
</evidence>
<dbReference type="Proteomes" id="UP000317893">
    <property type="component" value="Unassembled WGS sequence"/>
</dbReference>
<evidence type="ECO:0000256" key="9">
    <source>
        <dbReference type="ARBA" id="ARBA00023049"/>
    </source>
</evidence>
<comment type="caution">
    <text evidence="14">The sequence shown here is derived from an EMBL/GenBank/DDBJ whole genome shotgun (WGS) entry which is preliminary data.</text>
</comment>
<dbReference type="GO" id="GO:0006508">
    <property type="term" value="P:proteolysis"/>
    <property type="evidence" value="ECO:0007669"/>
    <property type="project" value="UniProtKB-KW"/>
</dbReference>
<accession>A0A542E3I8</accession>
<protein>
    <submittedName>
        <fullName evidence="14">Membrane-associated protease RseP (Regulator of RpoE activity)</fullName>
    </submittedName>
</protein>
<feature type="domain" description="Peptidase M50" evidence="12">
    <location>
        <begin position="13"/>
        <end position="403"/>
    </location>
</feature>
<dbReference type="GO" id="GO:0004222">
    <property type="term" value="F:metalloendopeptidase activity"/>
    <property type="evidence" value="ECO:0007669"/>
    <property type="project" value="InterPro"/>
</dbReference>
<dbReference type="InterPro" id="IPR008915">
    <property type="entry name" value="Peptidase_M50"/>
</dbReference>
<dbReference type="PANTHER" id="PTHR42837:SF2">
    <property type="entry name" value="MEMBRANE METALLOPROTEASE ARASP2, CHLOROPLASTIC-RELATED"/>
    <property type="match status" value="1"/>
</dbReference>
<evidence type="ECO:0000313" key="14">
    <source>
        <dbReference type="EMBL" id="TQJ09901.1"/>
    </source>
</evidence>
<comment type="cofactor">
    <cofactor evidence="1">
        <name>Zn(2+)</name>
        <dbReference type="ChEBI" id="CHEBI:29105"/>
    </cofactor>
</comment>
<evidence type="ECO:0000256" key="1">
    <source>
        <dbReference type="ARBA" id="ARBA00001947"/>
    </source>
</evidence>
<keyword evidence="5 11" id="KW-0812">Transmembrane</keyword>
<feature type="transmembrane region" description="Helical" evidence="11">
    <location>
        <begin position="129"/>
        <end position="154"/>
    </location>
</feature>
<dbReference type="CDD" id="cd06163">
    <property type="entry name" value="S2P-M50_PDZ_RseP-like"/>
    <property type="match status" value="1"/>
</dbReference>
<dbReference type="AlphaFoldDB" id="A0A542E3I8"/>
<feature type="transmembrane region" description="Helical" evidence="11">
    <location>
        <begin position="362"/>
        <end position="382"/>
    </location>
</feature>
<keyword evidence="6" id="KW-0378">Hydrolase</keyword>
<dbReference type="InterPro" id="IPR041489">
    <property type="entry name" value="PDZ_6"/>
</dbReference>
<keyword evidence="7" id="KW-0862">Zinc</keyword>
<comment type="similarity">
    <text evidence="3">Belongs to the peptidase M50B family.</text>
</comment>
<keyword evidence="4 14" id="KW-0645">Protease</keyword>
<dbReference type="Pfam" id="PF02163">
    <property type="entry name" value="Peptidase_M50"/>
    <property type="match status" value="1"/>
</dbReference>
<evidence type="ECO:0000256" key="5">
    <source>
        <dbReference type="ARBA" id="ARBA00022692"/>
    </source>
</evidence>
<keyword evidence="15" id="KW-1185">Reference proteome</keyword>
<name>A0A542E3I8_9MICO</name>
<evidence type="ECO:0000256" key="2">
    <source>
        <dbReference type="ARBA" id="ARBA00004141"/>
    </source>
</evidence>
<dbReference type="SUPFAM" id="SSF50156">
    <property type="entry name" value="PDZ domain-like"/>
    <property type="match status" value="1"/>
</dbReference>